<keyword evidence="2 3" id="KW-0694">RNA-binding</keyword>
<feature type="domain" description="K Homology" evidence="4">
    <location>
        <begin position="171"/>
        <end position="242"/>
    </location>
</feature>
<dbReference type="GO" id="GO:0000723">
    <property type="term" value="P:telomere maintenance"/>
    <property type="evidence" value="ECO:0007669"/>
    <property type="project" value="EnsemblFungi"/>
</dbReference>
<proteinExistence type="predicted"/>
<dbReference type="eggNOG" id="KOG2190">
    <property type="taxonomic scope" value="Eukaryota"/>
</dbReference>
<dbReference type="SMART" id="SM00322">
    <property type="entry name" value="KH"/>
    <property type="match status" value="3"/>
</dbReference>
<dbReference type="InterPro" id="IPR004088">
    <property type="entry name" value="KH_dom_type_1"/>
</dbReference>
<keyword evidence="1" id="KW-0677">Repeat</keyword>
<dbReference type="GeneID" id="96903523"/>
<accession>G0VEC6</accession>
<dbReference type="PANTHER" id="PTHR10288">
    <property type="entry name" value="KH DOMAIN CONTAINING RNA BINDING PROTEIN"/>
    <property type="match status" value="1"/>
</dbReference>
<dbReference type="OMA" id="SHHLIGY"/>
<reference evidence="5 6" key="1">
    <citation type="journal article" date="2011" name="Proc. Natl. Acad. Sci. U.S.A.">
        <title>Evolutionary erosion of yeast sex chromosomes by mating-type switching accidents.</title>
        <authorList>
            <person name="Gordon J.L."/>
            <person name="Armisen D."/>
            <person name="Proux-Wera E."/>
            <person name="Oheigeartaigh S.S."/>
            <person name="Byrne K.P."/>
            <person name="Wolfe K.H."/>
        </authorList>
    </citation>
    <scope>NUCLEOTIDE SEQUENCE [LARGE SCALE GENOMIC DNA]</scope>
    <source>
        <strain evidence="6">ATCC 76901 / BCRC 22586 / CBS 4309 / NBRC 1992 / NRRL Y-12630</strain>
    </source>
</reference>
<dbReference type="RefSeq" id="XP_003676278.1">
    <property type="nucleotide sequence ID" value="XM_003676230.1"/>
</dbReference>
<dbReference type="Gene3D" id="3.30.1370.10">
    <property type="entry name" value="K Homology domain, type 1"/>
    <property type="match status" value="3"/>
</dbReference>
<organism evidence="5 6">
    <name type="scientific">Naumovozyma castellii</name>
    <name type="common">Yeast</name>
    <name type="synonym">Saccharomyces castellii</name>
    <dbReference type="NCBI Taxonomy" id="27288"/>
    <lineage>
        <taxon>Eukaryota</taxon>
        <taxon>Fungi</taxon>
        <taxon>Dikarya</taxon>
        <taxon>Ascomycota</taxon>
        <taxon>Saccharomycotina</taxon>
        <taxon>Saccharomycetes</taxon>
        <taxon>Saccharomycetales</taxon>
        <taxon>Saccharomycetaceae</taxon>
        <taxon>Naumovozyma</taxon>
    </lineage>
</organism>
<dbReference type="GO" id="GO:0003729">
    <property type="term" value="F:mRNA binding"/>
    <property type="evidence" value="ECO:0007669"/>
    <property type="project" value="EnsemblFungi"/>
</dbReference>
<evidence type="ECO:0000313" key="5">
    <source>
        <dbReference type="EMBL" id="CCC69917.1"/>
    </source>
</evidence>
<dbReference type="InterPro" id="IPR036612">
    <property type="entry name" value="KH_dom_type_1_sf"/>
</dbReference>
<dbReference type="SUPFAM" id="SSF54791">
    <property type="entry name" value="Eukaryotic type KH-domain (KH-domain type I)"/>
    <property type="match status" value="3"/>
</dbReference>
<dbReference type="HOGENOM" id="CLU_022670_9_0_1"/>
<dbReference type="FunCoup" id="G0VEC6">
    <property type="interactions" value="825"/>
</dbReference>
<dbReference type="AlphaFoldDB" id="G0VEC6"/>
<evidence type="ECO:0000256" key="1">
    <source>
        <dbReference type="ARBA" id="ARBA00022737"/>
    </source>
</evidence>
<dbReference type="InterPro" id="IPR004087">
    <property type="entry name" value="KH_dom"/>
</dbReference>
<name>G0VEC6_NAUCA</name>
<evidence type="ECO:0000313" key="6">
    <source>
        <dbReference type="Proteomes" id="UP000001640"/>
    </source>
</evidence>
<dbReference type="PROSITE" id="PS50084">
    <property type="entry name" value="KH_TYPE_1"/>
    <property type="match status" value="3"/>
</dbReference>
<dbReference type="STRING" id="1064592.G0VEC6"/>
<reference key="2">
    <citation type="submission" date="2011-08" db="EMBL/GenBank/DDBJ databases">
        <title>Genome sequence of Naumovozyma castellii.</title>
        <authorList>
            <person name="Gordon J.L."/>
            <person name="Armisen D."/>
            <person name="Proux-Wera E."/>
            <person name="OhEigeartaigh S.S."/>
            <person name="Byrne K.P."/>
            <person name="Wolfe K.H."/>
        </authorList>
    </citation>
    <scope>NUCLEOTIDE SEQUENCE</scope>
    <source>
        <strain>Type strain:CBS 4309</strain>
    </source>
</reference>
<dbReference type="Proteomes" id="UP000001640">
    <property type="component" value="Chromosome 4"/>
</dbReference>
<dbReference type="Pfam" id="PF00013">
    <property type="entry name" value="KH_1"/>
    <property type="match status" value="3"/>
</dbReference>
<sequence>MSAIEGVVSETSNMLKRKKEDGVGEGLEAAIKRVALEDEVKDSESVVIDEVSVSDDSVVSQAEQEIEEKFPEDNVHLRMLCSVKEASLVVGPKGESISKIKKDTSTRINVSENIRGVPERIIYVRGACDNVANAYLNIAKAIRKNEGIIFQGPEEDEKDREEGSQSKSSDELVTIHLLISHHLIGYIIGKHGSRLKEIEQTSSCKLYASPDQLFSSNDRILTITGFPDAIQKATRCIGQTILDCHESTSKKRAIFYQPSIGYSALSNSSSYYGYNNQSQRFYQFNKYNSYRSRRAPRSPPVMMIPTPVQPIQVTNQTLKQPVYTAETVANATSFTPNFVLPNVRIVNTIISQSGNNQDSQLMSVQREIYINEEFVGNIIGREGRNINSIKETTGCSIFIDDPVEGSYERKLVIKGTQMGSQAAIMLISNKIEMDRMNSKRRNNSK</sequence>
<gene>
    <name evidence="5" type="primary">NCAS0D03360</name>
    <name evidence="5" type="ordered locus">NCAS_0D03360</name>
</gene>
<keyword evidence="6" id="KW-1185">Reference proteome</keyword>
<evidence type="ECO:0000256" key="3">
    <source>
        <dbReference type="PROSITE-ProRule" id="PRU00117"/>
    </source>
</evidence>
<protein>
    <recommendedName>
        <fullName evidence="4">K Homology domain-containing protein</fullName>
    </recommendedName>
</protein>
<dbReference type="CDD" id="cd00105">
    <property type="entry name" value="KH-I"/>
    <property type="match status" value="1"/>
</dbReference>
<dbReference type="GO" id="GO:0005737">
    <property type="term" value="C:cytoplasm"/>
    <property type="evidence" value="ECO:0007669"/>
    <property type="project" value="EnsemblFungi"/>
</dbReference>
<evidence type="ECO:0000256" key="2">
    <source>
        <dbReference type="ARBA" id="ARBA00022884"/>
    </source>
</evidence>
<feature type="domain" description="K Homology" evidence="4">
    <location>
        <begin position="362"/>
        <end position="432"/>
    </location>
</feature>
<dbReference type="InParanoid" id="G0VEC6"/>
<feature type="domain" description="K Homology" evidence="4">
    <location>
        <begin position="73"/>
        <end position="143"/>
    </location>
</feature>
<dbReference type="EMBL" id="HE576755">
    <property type="protein sequence ID" value="CCC69917.1"/>
    <property type="molecule type" value="Genomic_DNA"/>
</dbReference>
<dbReference type="KEGG" id="ncs:NCAS_0D03360"/>
<dbReference type="OrthoDB" id="1937934at2759"/>
<evidence type="ECO:0000259" key="4">
    <source>
        <dbReference type="SMART" id="SM00322"/>
    </source>
</evidence>
<dbReference type="GO" id="GO:0005634">
    <property type="term" value="C:nucleus"/>
    <property type="evidence" value="ECO:0007669"/>
    <property type="project" value="EnsemblFungi"/>
</dbReference>